<keyword evidence="3" id="KW-1185">Reference proteome</keyword>
<reference evidence="2 3" key="1">
    <citation type="submission" date="2020-11" db="EMBL/GenBank/DDBJ databases">
        <title>Streptomyces spirodelae sp. nov., isolated from duckweed.</title>
        <authorList>
            <person name="Saimee Y."/>
            <person name="Duangmal K."/>
        </authorList>
    </citation>
    <scope>NUCLEOTIDE SEQUENCE [LARGE SCALE GENOMIC DNA]</scope>
    <source>
        <strain evidence="2 3">S16-07</strain>
    </source>
</reference>
<dbReference type="EMBL" id="JADKMA010000160">
    <property type="protein sequence ID" value="MBO8195004.1"/>
    <property type="molecule type" value="Genomic_DNA"/>
</dbReference>
<proteinExistence type="predicted"/>
<name>A0ABS3XI04_9ACTN</name>
<comment type="caution">
    <text evidence="2">The sequence shown here is derived from an EMBL/GenBank/DDBJ whole genome shotgun (WGS) entry which is preliminary data.</text>
</comment>
<feature type="region of interest" description="Disordered" evidence="1">
    <location>
        <begin position="119"/>
        <end position="139"/>
    </location>
</feature>
<dbReference type="Proteomes" id="UP001519064">
    <property type="component" value="Unassembled WGS sequence"/>
</dbReference>
<evidence type="ECO:0000313" key="3">
    <source>
        <dbReference type="Proteomes" id="UP001519064"/>
    </source>
</evidence>
<evidence type="ECO:0000256" key="1">
    <source>
        <dbReference type="SAM" id="MobiDB-lite"/>
    </source>
</evidence>
<dbReference type="RefSeq" id="WP_209242215.1">
    <property type="nucleotide sequence ID" value="NZ_JADKMA010000160.1"/>
</dbReference>
<accession>A0ABS3XI04</accession>
<evidence type="ECO:0000313" key="2">
    <source>
        <dbReference type="EMBL" id="MBO8195004.1"/>
    </source>
</evidence>
<feature type="compositionally biased region" description="Polar residues" evidence="1">
    <location>
        <begin position="49"/>
        <end position="58"/>
    </location>
</feature>
<sequence length="139" mass="15410">MKPGGHLPQNSDLVNSESKKRAAARYIQETLGPETQKAGSKADGDTEDLTGNPQSPTTVRGKLHGWEVWTGIRHRLTVWRKHHKHLTRMLSHEREALLDVNKVLTGIDVVNAKSVNSMRTGFTDSASPQLRPKSGLDKL</sequence>
<evidence type="ECO:0008006" key="4">
    <source>
        <dbReference type="Google" id="ProtNLM"/>
    </source>
</evidence>
<protein>
    <recommendedName>
        <fullName evidence="4">Transposase</fullName>
    </recommendedName>
</protein>
<feature type="compositionally biased region" description="Polar residues" evidence="1">
    <location>
        <begin position="119"/>
        <end position="128"/>
    </location>
</feature>
<feature type="region of interest" description="Disordered" evidence="1">
    <location>
        <begin position="1"/>
        <end position="60"/>
    </location>
</feature>
<gene>
    <name evidence="2" type="ORF">ITI46_25605</name>
</gene>
<organism evidence="2 3">
    <name type="scientific">Streptomyces oryzae</name>
    <dbReference type="NCBI Taxonomy" id="1434886"/>
    <lineage>
        <taxon>Bacteria</taxon>
        <taxon>Bacillati</taxon>
        <taxon>Actinomycetota</taxon>
        <taxon>Actinomycetes</taxon>
        <taxon>Kitasatosporales</taxon>
        <taxon>Streptomycetaceae</taxon>
        <taxon>Streptomyces</taxon>
    </lineage>
</organism>